<evidence type="ECO:0000256" key="2">
    <source>
        <dbReference type="ARBA" id="ARBA00022729"/>
    </source>
</evidence>
<evidence type="ECO:0000256" key="3">
    <source>
        <dbReference type="ARBA" id="ARBA00023136"/>
    </source>
</evidence>
<keyword evidence="2" id="KW-0732">Signal</keyword>
<dbReference type="Pfam" id="PF13505">
    <property type="entry name" value="OMP_b-brl"/>
    <property type="match status" value="1"/>
</dbReference>
<dbReference type="InterPro" id="IPR027385">
    <property type="entry name" value="Beta-barrel_OMP"/>
</dbReference>
<dbReference type="PANTHER" id="PTHR34001">
    <property type="entry name" value="BLL7405 PROTEIN"/>
    <property type="match status" value="1"/>
</dbReference>
<dbReference type="InterPro" id="IPR011250">
    <property type="entry name" value="OMP/PagP_B-barrel"/>
</dbReference>
<evidence type="ECO:0000259" key="5">
    <source>
        <dbReference type="Pfam" id="PF13505"/>
    </source>
</evidence>
<dbReference type="EMBL" id="JABXWT010000009">
    <property type="protein sequence ID" value="NVO57100.1"/>
    <property type="molecule type" value="Genomic_DNA"/>
</dbReference>
<evidence type="ECO:0000256" key="4">
    <source>
        <dbReference type="ARBA" id="ARBA00038306"/>
    </source>
</evidence>
<gene>
    <name evidence="6" type="ORF">HW561_15005</name>
</gene>
<sequence length="237" mass="25233">MASAVTFFASATIAGDLTGNVTEPDVISPKRYGSDVSAFYLGISGGYGSGGKDQFGLSTPAGTFGIGEQDLTGSYGGIRGGWRGVLPARGGRDFVYGFEFGYDFGSIEDSVTTQISGETVQGGTEVSDVLSLRFRNGLTNRSRSVLYFVTVGYVLGDVETTNGIGSGSTLRSFEDSGRRGGFSASVGAEHQLNDKWSITGEYEYVQFQSEDVQFESGFSTKSTPSYRGLRFGLNYTF</sequence>
<evidence type="ECO:0000256" key="1">
    <source>
        <dbReference type="ARBA" id="ARBA00004370"/>
    </source>
</evidence>
<comment type="caution">
    <text evidence="6">The sequence shown here is derived from an EMBL/GenBank/DDBJ whole genome shotgun (WGS) entry which is preliminary data.</text>
</comment>
<name>A0ABX2PSG4_9RHOB</name>
<protein>
    <submittedName>
        <fullName evidence="6">Outer membrane beta-barrel protein</fullName>
    </submittedName>
</protein>
<dbReference type="Gene3D" id="2.40.160.20">
    <property type="match status" value="1"/>
</dbReference>
<evidence type="ECO:0000313" key="7">
    <source>
        <dbReference type="Proteomes" id="UP000630805"/>
    </source>
</evidence>
<dbReference type="SUPFAM" id="SSF56925">
    <property type="entry name" value="OMPA-like"/>
    <property type="match status" value="1"/>
</dbReference>
<dbReference type="PANTHER" id="PTHR34001:SF3">
    <property type="entry name" value="BLL7405 PROTEIN"/>
    <property type="match status" value="1"/>
</dbReference>
<accession>A0ABX2PSG4</accession>
<dbReference type="InterPro" id="IPR051692">
    <property type="entry name" value="OMP-like"/>
</dbReference>
<comment type="subcellular location">
    <subcellularLocation>
        <location evidence="1">Membrane</location>
    </subcellularLocation>
</comment>
<comment type="similarity">
    <text evidence="4">Belongs to the Omp25/RopB family.</text>
</comment>
<evidence type="ECO:0000313" key="6">
    <source>
        <dbReference type="EMBL" id="NVO57100.1"/>
    </source>
</evidence>
<keyword evidence="7" id="KW-1185">Reference proteome</keyword>
<organism evidence="6 7">
    <name type="scientific">Ruegeria haliotis</name>
    <dbReference type="NCBI Taxonomy" id="2747601"/>
    <lineage>
        <taxon>Bacteria</taxon>
        <taxon>Pseudomonadati</taxon>
        <taxon>Pseudomonadota</taxon>
        <taxon>Alphaproteobacteria</taxon>
        <taxon>Rhodobacterales</taxon>
        <taxon>Roseobacteraceae</taxon>
        <taxon>Ruegeria</taxon>
    </lineage>
</organism>
<feature type="domain" description="Outer membrane protein beta-barrel" evidence="5">
    <location>
        <begin position="70"/>
        <end position="237"/>
    </location>
</feature>
<reference evidence="6 7" key="1">
    <citation type="submission" date="2020-06" db="EMBL/GenBank/DDBJ databases">
        <authorList>
            <person name="Cao W.R."/>
        </authorList>
    </citation>
    <scope>NUCLEOTIDE SEQUENCE [LARGE SCALE GENOMIC DNA]</scope>
    <source>
        <strain evidence="6 7">B1Z28</strain>
    </source>
</reference>
<keyword evidence="3" id="KW-0472">Membrane</keyword>
<dbReference type="Proteomes" id="UP000630805">
    <property type="component" value="Unassembled WGS sequence"/>
</dbReference>
<proteinExistence type="inferred from homology"/>